<dbReference type="RefSeq" id="XP_013165518.1">
    <property type="nucleotide sequence ID" value="XM_013310064.1"/>
</dbReference>
<dbReference type="PROSITE" id="PS50104">
    <property type="entry name" value="TIR"/>
    <property type="match status" value="1"/>
</dbReference>
<dbReference type="SUPFAM" id="SSF52200">
    <property type="entry name" value="Toll/Interleukin receptor TIR domain"/>
    <property type="match status" value="1"/>
</dbReference>
<feature type="region of interest" description="Disordered" evidence="11">
    <location>
        <begin position="1057"/>
        <end position="1076"/>
    </location>
</feature>
<evidence type="ECO:0000256" key="3">
    <source>
        <dbReference type="ARBA" id="ARBA00022614"/>
    </source>
</evidence>
<keyword evidence="8 12" id="KW-0472">Membrane</keyword>
<dbReference type="SUPFAM" id="SSF52058">
    <property type="entry name" value="L domain-like"/>
    <property type="match status" value="1"/>
</dbReference>
<dbReference type="Pfam" id="PF13676">
    <property type="entry name" value="TIR_2"/>
    <property type="match status" value="1"/>
</dbReference>
<feature type="domain" description="TIR" evidence="13">
    <location>
        <begin position="910"/>
        <end position="1049"/>
    </location>
</feature>
<evidence type="ECO:0000256" key="5">
    <source>
        <dbReference type="ARBA" id="ARBA00022729"/>
    </source>
</evidence>
<dbReference type="InterPro" id="IPR001611">
    <property type="entry name" value="Leu-rich_rpt"/>
</dbReference>
<gene>
    <name evidence="14" type="primary">LOC106116294</name>
</gene>
<evidence type="ECO:0000256" key="1">
    <source>
        <dbReference type="ARBA" id="ARBA00004479"/>
    </source>
</evidence>
<dbReference type="PANTHER" id="PTHR24365">
    <property type="entry name" value="TOLL-LIKE RECEPTOR"/>
    <property type="match status" value="1"/>
</dbReference>
<dbReference type="InterPro" id="IPR032675">
    <property type="entry name" value="LRR_dom_sf"/>
</dbReference>
<feature type="transmembrane region" description="Helical" evidence="12">
    <location>
        <begin position="862"/>
        <end position="883"/>
    </location>
</feature>
<dbReference type="Pfam" id="PF01463">
    <property type="entry name" value="LRRCT"/>
    <property type="match status" value="1"/>
</dbReference>
<proteinExistence type="inferred from homology"/>
<sequence length="1110" mass="119594">MLVHNQGDAEYVTSAPRHASRAPVVYIFIAQTISRLDFGNNGDTEIASARAMATALVVLLAVAAAASPAPSAPPLDVTTLLEDMTYEVTMTTLLPENDTVVEISTIAADDNIGSTSVSLAGQRGDGEWRCPRGCECAALAEGTSYNCSLPSGVLAFDEYGDGITFKCQSGVFRCAELPLAASAGRLGRGALQPALGSVTLRGCALPAEPVTCALSRRGGRNTTKLIVQAPRTPLDPVHLRGLENLEMLRITDLEGAPTELPLRALGAVPRLRQLMLNEAQLQLHEPLPALPLLALELAADSLAALPPQAFRALPTLRRLGLWANALADLPEDTFEGLEELRELSLSQNRLTSLPGALLKRTPRLERLDLYANRLRTLPAALLAGLRHLVQVRLMDNAGGLTLEPRAFAELPALRELDLSRSALHEVPGDAMAGARELRVLRLAGCKLRRLPPALLAGLARLETLDLSGNLLADLPRGLFSDLQNLNELNLDDNMLTTLPSSCFLGLRNMDTLSLNRNRLAEIAVDAFVGVRQLQRLSLSHNLLALGASERDGESGEYNPLGTPPSAFSALPSLRRLDLSHNRVAALLDDWRLVLVSLQRLDLSWNTIALLDYTNLNFLSSGVTVDLRHNNISTVLLLGPTDGSAVFLLDDNPFQCDCHTPALRQALATPAQGGGVQLVAPAALCAAPSELAGRPLLDVPDDRLACPLPAPPCPRGCTCLLLPRALRLDCGPLPARLPDPTTHGVDHIELRLRDAPSDLSSLPGVRALDLARLNLTQLPAIAPGVEVDLTGNRLSRVPAELLAHNKLRLAGNPLACDCEHVADVLALQRAGDSRLQNYGALRCADGSALIDVHTDKLCLERNAIVLAVTLLIVAFAVVWFCYLLHRLGHGVPYWVLGCGCCSPEDEDDLGKKYHAFVSFAHEDTALAEEMVAALEAPPHSLRLCVHYRDWTLGDWIPEQIATSVESSRRTVIVLSRAFLSSYWGLIEFREAHRRAMTDGKARVMAVLVGDVLQDPRLGDELRTYLATTTYLHRDDVRFLPKLASALRPRRSLLQALRRTARPAPTSPAPLAPTSHAPPAPPAVDKLIGIALEGKLTQEGKLINAAFTAPSL</sequence>
<name>A0AAJ6Z590_PAPXU</name>
<keyword evidence="7 12" id="KW-1133">Transmembrane helix</keyword>
<dbReference type="PROSITE" id="PS51450">
    <property type="entry name" value="LRR"/>
    <property type="match status" value="3"/>
</dbReference>
<keyword evidence="3" id="KW-0433">Leucine-rich repeat</keyword>
<evidence type="ECO:0000256" key="8">
    <source>
        <dbReference type="ARBA" id="ARBA00023136"/>
    </source>
</evidence>
<dbReference type="Pfam" id="PF13855">
    <property type="entry name" value="LRR_8"/>
    <property type="match status" value="4"/>
</dbReference>
<dbReference type="InterPro" id="IPR035897">
    <property type="entry name" value="Toll_tir_struct_dom_sf"/>
</dbReference>
<dbReference type="GO" id="GO:0007165">
    <property type="term" value="P:signal transduction"/>
    <property type="evidence" value="ECO:0007669"/>
    <property type="project" value="InterPro"/>
</dbReference>
<evidence type="ECO:0000259" key="13">
    <source>
        <dbReference type="PROSITE" id="PS50104"/>
    </source>
</evidence>
<protein>
    <submittedName>
        <fullName evidence="14">Protein toll-like isoform X1</fullName>
    </submittedName>
</protein>
<keyword evidence="5" id="KW-0732">Signal</keyword>
<keyword evidence="10" id="KW-0325">Glycoprotein</keyword>
<keyword evidence="9" id="KW-0675">Receptor</keyword>
<comment type="similarity">
    <text evidence="2">Belongs to the Toll-like receptor family.</text>
</comment>
<evidence type="ECO:0000256" key="10">
    <source>
        <dbReference type="ARBA" id="ARBA00023180"/>
    </source>
</evidence>
<dbReference type="SMART" id="SM00364">
    <property type="entry name" value="LRR_BAC"/>
    <property type="match status" value="5"/>
</dbReference>
<evidence type="ECO:0000256" key="7">
    <source>
        <dbReference type="ARBA" id="ARBA00022989"/>
    </source>
</evidence>
<dbReference type="Gene3D" id="3.40.50.10140">
    <property type="entry name" value="Toll/interleukin-1 receptor homology (TIR) domain"/>
    <property type="match status" value="1"/>
</dbReference>
<evidence type="ECO:0000256" key="6">
    <source>
        <dbReference type="ARBA" id="ARBA00022737"/>
    </source>
</evidence>
<dbReference type="InterPro" id="IPR000157">
    <property type="entry name" value="TIR_dom"/>
</dbReference>
<dbReference type="SUPFAM" id="SSF52047">
    <property type="entry name" value="RNI-like"/>
    <property type="match status" value="1"/>
</dbReference>
<keyword evidence="4 12" id="KW-0812">Transmembrane</keyword>
<dbReference type="Gene3D" id="3.80.10.10">
    <property type="entry name" value="Ribonuclease Inhibitor"/>
    <property type="match status" value="3"/>
</dbReference>
<comment type="subcellular location">
    <subcellularLocation>
        <location evidence="1">Membrane</location>
        <topology evidence="1">Single-pass type I membrane protein</topology>
    </subcellularLocation>
</comment>
<feature type="compositionally biased region" description="Pro residues" evidence="11">
    <location>
        <begin position="1063"/>
        <end position="1076"/>
    </location>
</feature>
<dbReference type="GeneID" id="106116294"/>
<evidence type="ECO:0000256" key="2">
    <source>
        <dbReference type="ARBA" id="ARBA00009634"/>
    </source>
</evidence>
<evidence type="ECO:0000256" key="11">
    <source>
        <dbReference type="SAM" id="MobiDB-lite"/>
    </source>
</evidence>
<dbReference type="InterPro" id="IPR003591">
    <property type="entry name" value="Leu-rich_rpt_typical-subtyp"/>
</dbReference>
<evidence type="ECO:0000313" key="14">
    <source>
        <dbReference type="RefSeq" id="XP_013165518.1"/>
    </source>
</evidence>
<accession>A0AAJ6Z590</accession>
<dbReference type="GO" id="GO:0038023">
    <property type="term" value="F:signaling receptor activity"/>
    <property type="evidence" value="ECO:0007669"/>
    <property type="project" value="TreeGrafter"/>
</dbReference>
<dbReference type="Proteomes" id="UP000694872">
    <property type="component" value="Unplaced"/>
</dbReference>
<dbReference type="FunFam" id="3.80.10.10:FF:001164">
    <property type="entry name" value="GH01279p"/>
    <property type="match status" value="1"/>
</dbReference>
<keyword evidence="6" id="KW-0677">Repeat</keyword>
<dbReference type="SMART" id="SM00082">
    <property type="entry name" value="LRRCT"/>
    <property type="match status" value="2"/>
</dbReference>
<evidence type="ECO:0000256" key="9">
    <source>
        <dbReference type="ARBA" id="ARBA00023170"/>
    </source>
</evidence>
<dbReference type="InterPro" id="IPR000483">
    <property type="entry name" value="Cys-rich_flank_reg_C"/>
</dbReference>
<dbReference type="KEGG" id="pxu:106116294"/>
<evidence type="ECO:0000256" key="4">
    <source>
        <dbReference type="ARBA" id="ARBA00022692"/>
    </source>
</evidence>
<evidence type="ECO:0000256" key="12">
    <source>
        <dbReference type="SAM" id="Phobius"/>
    </source>
</evidence>
<dbReference type="SMART" id="SM00255">
    <property type="entry name" value="TIR"/>
    <property type="match status" value="1"/>
</dbReference>
<dbReference type="SMART" id="SM00369">
    <property type="entry name" value="LRR_TYP"/>
    <property type="match status" value="11"/>
</dbReference>
<dbReference type="PANTHER" id="PTHR24365:SF541">
    <property type="entry name" value="PROTEIN TOLL-RELATED"/>
    <property type="match status" value="1"/>
</dbReference>
<dbReference type="AlphaFoldDB" id="A0AAJ6Z590"/>
<reference evidence="14" key="1">
    <citation type="submission" date="2025-08" db="UniProtKB">
        <authorList>
            <consortium name="RefSeq"/>
        </authorList>
    </citation>
    <scope>IDENTIFICATION</scope>
</reference>
<organism evidence="14">
    <name type="scientific">Papilio xuthus</name>
    <name type="common">Asian swallowtail butterfly</name>
    <dbReference type="NCBI Taxonomy" id="66420"/>
    <lineage>
        <taxon>Eukaryota</taxon>
        <taxon>Metazoa</taxon>
        <taxon>Ecdysozoa</taxon>
        <taxon>Arthropoda</taxon>
        <taxon>Hexapoda</taxon>
        <taxon>Insecta</taxon>
        <taxon>Pterygota</taxon>
        <taxon>Neoptera</taxon>
        <taxon>Endopterygota</taxon>
        <taxon>Lepidoptera</taxon>
        <taxon>Glossata</taxon>
        <taxon>Ditrysia</taxon>
        <taxon>Papilionoidea</taxon>
        <taxon>Papilionidae</taxon>
        <taxon>Papilioninae</taxon>
        <taxon>Papilio</taxon>
    </lineage>
</organism>
<dbReference type="GO" id="GO:0005886">
    <property type="term" value="C:plasma membrane"/>
    <property type="evidence" value="ECO:0007669"/>
    <property type="project" value="TreeGrafter"/>
</dbReference>